<comment type="similarity">
    <text evidence="1">Belongs to the CSN12 family.</text>
</comment>
<evidence type="ECO:0000259" key="5">
    <source>
        <dbReference type="PROSITE" id="PS50250"/>
    </source>
</evidence>
<dbReference type="GO" id="GO:0070390">
    <property type="term" value="C:transcription export complex 2"/>
    <property type="evidence" value="ECO:0007669"/>
    <property type="project" value="TreeGrafter"/>
</dbReference>
<dbReference type="GO" id="GO:0016973">
    <property type="term" value="P:poly(A)+ mRNA export from nucleus"/>
    <property type="evidence" value="ECO:0007669"/>
    <property type="project" value="TreeGrafter"/>
</dbReference>
<gene>
    <name evidence="6" type="primary">EOG090X06A5</name>
</gene>
<feature type="compositionally biased region" description="Polar residues" evidence="4">
    <location>
        <begin position="29"/>
        <end position="49"/>
    </location>
</feature>
<dbReference type="PROSITE" id="PS50250">
    <property type="entry name" value="PCI"/>
    <property type="match status" value="1"/>
</dbReference>
<evidence type="ECO:0000256" key="1">
    <source>
        <dbReference type="ARBA" id="ARBA00025771"/>
    </source>
</evidence>
<evidence type="ECO:0000256" key="3">
    <source>
        <dbReference type="ARBA" id="ARBA00072421"/>
    </source>
</evidence>
<dbReference type="InterPro" id="IPR036388">
    <property type="entry name" value="WH-like_DNA-bd_sf"/>
</dbReference>
<dbReference type="AlphaFoldDB" id="A0A4Y7NK98"/>
<evidence type="ECO:0000256" key="2">
    <source>
        <dbReference type="ARBA" id="ARBA00033214"/>
    </source>
</evidence>
<dbReference type="EMBL" id="LR023395">
    <property type="protein sequence ID" value="SVE93014.1"/>
    <property type="molecule type" value="mRNA"/>
</dbReference>
<reference evidence="6" key="1">
    <citation type="submission" date="2018-08" db="EMBL/GenBank/DDBJ databases">
        <authorList>
            <person name="Cornetti L."/>
        </authorList>
    </citation>
    <scope>NUCLEOTIDE SEQUENCE</scope>
    <source>
        <strain evidence="6">DE-FRO-2-1</strain>
    </source>
</reference>
<dbReference type="SMART" id="SM00753">
    <property type="entry name" value="PAM"/>
    <property type="match status" value="1"/>
</dbReference>
<evidence type="ECO:0000313" key="6">
    <source>
        <dbReference type="EMBL" id="SVE93014.1"/>
    </source>
</evidence>
<name>A0A4Y7NK98_9CRUS</name>
<dbReference type="PANTHER" id="PTHR12732:SF0">
    <property type="entry name" value="PCI DOMAIN-CONTAINING PROTEIN 2"/>
    <property type="match status" value="1"/>
</dbReference>
<feature type="domain" description="PCI" evidence="5">
    <location>
        <begin position="372"/>
        <end position="553"/>
    </location>
</feature>
<dbReference type="Pfam" id="PF01399">
    <property type="entry name" value="PCI"/>
    <property type="match status" value="1"/>
</dbReference>
<dbReference type="FunFam" id="1.10.10.10:FF:000146">
    <property type="entry name" value="PCI domain-containing protein 2 homolog"/>
    <property type="match status" value="1"/>
</dbReference>
<proteinExistence type="evidence at transcript level"/>
<dbReference type="GO" id="GO:0003723">
    <property type="term" value="F:RNA binding"/>
    <property type="evidence" value="ECO:0007669"/>
    <property type="project" value="InterPro"/>
</dbReference>
<dbReference type="InterPro" id="IPR045114">
    <property type="entry name" value="Csn12-like"/>
</dbReference>
<sequence>MDSSIERTVGRIGSVTEEDISDQEMENLQCKTGENPSMLSTEPENSSTKYAEEQTPCALEVLDKIMKHLRMSYMSGFDSAKTYDEILQDIGLRQSGISLFEVIPLNSFDEELRIVVKPDGKLCYKPNPPSGKLPGIFLKDIEDSLPKHEEILKVLGDRIHYVGLTIDNLLDLLRLPGVGDSLTRLKSLYLIGAFYVAIKKRIRSCDSLEKMVERTIEPTLAEVIVHHLKFVLHLNNRNYLDAYTEQSYVVQSFTKLFQTQKEENWAIYVMYVIARDLRLVAVKADKELAQKGAEKSGITLEKAAECLMGLFRVCAADNRTSDEDTKRWGMLYLVNQLLKIYFRINKLHLCKALIRAIEASPFKDQFTLSQQVTYRYYVGRKAIFESDFKSAEKYLTFAFERCHRNCRTNKRLVLIYLIPVKMILGHLPAPGLLQKYDLLQFLDVVTAVREGNLLRLNQALSTHESFFISCGVYLILEKLKVITYRNLFKKVTLLMRTHQIPIDVYLESLKFMQIEDVDMDETQCILANLIYENKIKGYISNSHNKLVVSKQNAFPSLSTIA</sequence>
<dbReference type="InterPro" id="IPR000717">
    <property type="entry name" value="PCI_dom"/>
</dbReference>
<evidence type="ECO:0000256" key="4">
    <source>
        <dbReference type="SAM" id="MobiDB-lite"/>
    </source>
</evidence>
<dbReference type="GO" id="GO:0000973">
    <property type="term" value="P:post-transcriptional tethering of RNA polymerase II gene DNA at nuclear periphery"/>
    <property type="evidence" value="ECO:0007669"/>
    <property type="project" value="TreeGrafter"/>
</dbReference>
<feature type="region of interest" description="Disordered" evidence="4">
    <location>
        <begin position="1"/>
        <end position="53"/>
    </location>
</feature>
<dbReference type="GO" id="GO:0003690">
    <property type="term" value="F:double-stranded DNA binding"/>
    <property type="evidence" value="ECO:0007669"/>
    <property type="project" value="InterPro"/>
</dbReference>
<feature type="compositionally biased region" description="Acidic residues" evidence="4">
    <location>
        <begin position="16"/>
        <end position="25"/>
    </location>
</feature>
<accession>A0A4Y7NK98</accession>
<dbReference type="Gene3D" id="1.10.10.10">
    <property type="entry name" value="Winged helix-like DNA-binding domain superfamily/Winged helix DNA-binding domain"/>
    <property type="match status" value="2"/>
</dbReference>
<protein>
    <recommendedName>
        <fullName evidence="3">PCI domain-containing protein 2 homolog</fullName>
    </recommendedName>
    <alternativeName>
        <fullName evidence="2">CSN12-like protein</fullName>
    </alternativeName>
</protein>
<organism evidence="6">
    <name type="scientific">Moina brachiata</name>
    <dbReference type="NCBI Taxonomy" id="675436"/>
    <lineage>
        <taxon>Eukaryota</taxon>
        <taxon>Metazoa</taxon>
        <taxon>Ecdysozoa</taxon>
        <taxon>Arthropoda</taxon>
        <taxon>Crustacea</taxon>
        <taxon>Branchiopoda</taxon>
        <taxon>Diplostraca</taxon>
        <taxon>Cladocera</taxon>
        <taxon>Anomopoda</taxon>
        <taxon>Moinidae</taxon>
        <taxon>Moina</taxon>
    </lineage>
</organism>
<dbReference type="GO" id="GO:0006368">
    <property type="term" value="P:transcription elongation by RNA polymerase II"/>
    <property type="evidence" value="ECO:0007669"/>
    <property type="project" value="TreeGrafter"/>
</dbReference>
<dbReference type="PANTHER" id="PTHR12732">
    <property type="entry name" value="UNCHARACTERIZED PROTEASOME COMPONENT REGION PCI-CONTAINING"/>
    <property type="match status" value="1"/>
</dbReference>